<dbReference type="GO" id="GO:0008061">
    <property type="term" value="F:chitin binding"/>
    <property type="evidence" value="ECO:0007669"/>
    <property type="project" value="InterPro"/>
</dbReference>
<dbReference type="InterPro" id="IPR017853">
    <property type="entry name" value="GH"/>
</dbReference>
<feature type="domain" description="LysM" evidence="2">
    <location>
        <begin position="51"/>
        <end position="96"/>
    </location>
</feature>
<dbReference type="InterPro" id="IPR001223">
    <property type="entry name" value="Glyco_hydro18_cat"/>
</dbReference>
<dbReference type="InterPro" id="IPR011583">
    <property type="entry name" value="Chitinase_II/V-like_cat"/>
</dbReference>
<evidence type="ECO:0000259" key="3">
    <source>
        <dbReference type="PROSITE" id="PS51910"/>
    </source>
</evidence>
<dbReference type="InterPro" id="IPR036779">
    <property type="entry name" value="LysM_dom_sf"/>
</dbReference>
<evidence type="ECO:0000313" key="4">
    <source>
        <dbReference type="EMBL" id="CUH91825.1"/>
    </source>
</evidence>
<dbReference type="InterPro" id="IPR029070">
    <property type="entry name" value="Chitinase_insertion_sf"/>
</dbReference>
<dbReference type="GO" id="GO:0005975">
    <property type="term" value="P:carbohydrate metabolic process"/>
    <property type="evidence" value="ECO:0007669"/>
    <property type="project" value="InterPro"/>
</dbReference>
<dbReference type="Pfam" id="PF00704">
    <property type="entry name" value="Glyco_hydro_18"/>
    <property type="match status" value="1"/>
</dbReference>
<evidence type="ECO:0000313" key="5">
    <source>
        <dbReference type="Proteomes" id="UP000196053"/>
    </source>
</evidence>
<reference evidence="5" key="1">
    <citation type="submission" date="2015-09" db="EMBL/GenBank/DDBJ databases">
        <authorList>
            <person name="Wibberg D."/>
        </authorList>
    </citation>
    <scope>NUCLEOTIDE SEQUENCE [LARGE SCALE GENOMIC DNA]</scope>
    <source>
        <strain evidence="5">SD1D</strain>
    </source>
</reference>
<accession>A0A0K8J2W4</accession>
<dbReference type="Gene3D" id="3.10.350.10">
    <property type="entry name" value="LysM domain"/>
    <property type="match status" value="2"/>
</dbReference>
<dbReference type="GO" id="GO:0012505">
    <property type="term" value="C:endomembrane system"/>
    <property type="evidence" value="ECO:0007669"/>
    <property type="project" value="TreeGrafter"/>
</dbReference>
<dbReference type="SMART" id="SM00257">
    <property type="entry name" value="LysM"/>
    <property type="match status" value="2"/>
</dbReference>
<dbReference type="PROSITE" id="PS51782">
    <property type="entry name" value="LYSM"/>
    <property type="match status" value="2"/>
</dbReference>
<dbReference type="Gene3D" id="3.20.20.80">
    <property type="entry name" value="Glycosidases"/>
    <property type="match status" value="1"/>
</dbReference>
<protein>
    <recommendedName>
        <fullName evidence="6">LysM peptidoglycan-binding domain-containing protein</fullName>
    </recommendedName>
</protein>
<dbReference type="Pfam" id="PF01476">
    <property type="entry name" value="LysM"/>
    <property type="match status" value="2"/>
</dbReference>
<evidence type="ECO:0000259" key="2">
    <source>
        <dbReference type="PROSITE" id="PS51782"/>
    </source>
</evidence>
<dbReference type="InterPro" id="IPR018392">
    <property type="entry name" value="LysM"/>
</dbReference>
<name>A0A0K8J2W4_9FIRM</name>
<evidence type="ECO:0000256" key="1">
    <source>
        <dbReference type="ARBA" id="ARBA00023295"/>
    </source>
</evidence>
<proteinExistence type="predicted"/>
<dbReference type="CDD" id="cd00118">
    <property type="entry name" value="LysM"/>
    <property type="match status" value="2"/>
</dbReference>
<dbReference type="PANTHER" id="PTHR46066">
    <property type="entry name" value="CHITINASE DOMAIN-CONTAINING PROTEIN 1 FAMILY MEMBER"/>
    <property type="match status" value="1"/>
</dbReference>
<keyword evidence="1" id="KW-0326">Glycosidase</keyword>
<dbReference type="SMART" id="SM00636">
    <property type="entry name" value="Glyco_18"/>
    <property type="match status" value="1"/>
</dbReference>
<dbReference type="RefSeq" id="WP_058257254.1">
    <property type="nucleotide sequence ID" value="NZ_LN879430.1"/>
</dbReference>
<dbReference type="OrthoDB" id="2033517at2"/>
<evidence type="ECO:0008006" key="6">
    <source>
        <dbReference type="Google" id="ProtNLM"/>
    </source>
</evidence>
<keyword evidence="1" id="KW-0378">Hydrolase</keyword>
<dbReference type="Gene3D" id="3.10.50.10">
    <property type="match status" value="1"/>
</dbReference>
<gene>
    <name evidence="4" type="ORF">SD1D_0272</name>
</gene>
<organism evidence="4 5">
    <name type="scientific">Herbinix luporum</name>
    <dbReference type="NCBI Taxonomy" id="1679721"/>
    <lineage>
        <taxon>Bacteria</taxon>
        <taxon>Bacillati</taxon>
        <taxon>Bacillota</taxon>
        <taxon>Clostridia</taxon>
        <taxon>Lachnospirales</taxon>
        <taxon>Lachnospiraceae</taxon>
        <taxon>Herbinix</taxon>
    </lineage>
</organism>
<feature type="domain" description="GH18" evidence="3">
    <location>
        <begin position="101"/>
        <end position="418"/>
    </location>
</feature>
<feature type="domain" description="LysM" evidence="2">
    <location>
        <begin position="2"/>
        <end position="46"/>
    </location>
</feature>
<dbReference type="PANTHER" id="PTHR46066:SF2">
    <property type="entry name" value="CHITINASE DOMAIN-CONTAINING PROTEIN 1"/>
    <property type="match status" value="1"/>
</dbReference>
<keyword evidence="5" id="KW-1185">Reference proteome</keyword>
<dbReference type="SUPFAM" id="SSF51445">
    <property type="entry name" value="(Trans)glycosidases"/>
    <property type="match status" value="1"/>
</dbReference>
<dbReference type="PROSITE" id="PS51910">
    <property type="entry name" value="GH18_2"/>
    <property type="match status" value="1"/>
</dbReference>
<dbReference type="SUPFAM" id="SSF54106">
    <property type="entry name" value="LysM domain"/>
    <property type="match status" value="2"/>
</dbReference>
<dbReference type="EMBL" id="LN879430">
    <property type="protein sequence ID" value="CUH91825.1"/>
    <property type="molecule type" value="Genomic_DNA"/>
</dbReference>
<sequence>MIIHVVKEGETVHSIAESYGVSVDRLALENGISSSANLAVGETLVILFPEILYLVQEGDSLSSIAKAHDISIMELLRNNPYLADREYIYPGELMVIKYQDSKVGRITTNGYAYPFIGRNLLKKTLPYLTYISIYSHYYTKDGEVLNLNDAEIIRTARAYGVAPVMILTGLAASPDEEIEVIHNLLTNEEIQDRFLENLMNILRDKDYYGVNITIPYILPQDRSLYKEFIERFATRLREEGYRPFITLTLNTFELLTNITYGDLQYDVLGELVDYIIIITYEWGFAYELPPTVVSFVSFINIAEYIVGLVDPNKLAFGFSTIGYIWRLPYINGVTQGQSISYNGAIDIAREFEAVIHFDDITKASYFQYYSDFEHILRFRDARAIEAIAALAKENNVNGLGIWNIMYFFNQMWLVLNSQFEIEKVLPLNLLEGDNITDG</sequence>
<dbReference type="GO" id="GO:0016798">
    <property type="term" value="F:hydrolase activity, acting on glycosyl bonds"/>
    <property type="evidence" value="ECO:0007669"/>
    <property type="project" value="UniProtKB-KW"/>
</dbReference>
<dbReference type="GO" id="GO:0070492">
    <property type="term" value="F:oligosaccharide binding"/>
    <property type="evidence" value="ECO:0007669"/>
    <property type="project" value="TreeGrafter"/>
</dbReference>
<dbReference type="AlphaFoldDB" id="A0A0K8J2W4"/>
<dbReference type="KEGG" id="hsd:SD1D_0272"/>
<dbReference type="Proteomes" id="UP000196053">
    <property type="component" value="Chromosome I"/>
</dbReference>